<keyword evidence="3" id="KW-0963">Cytoplasm</keyword>
<comment type="subcellular location">
    <subcellularLocation>
        <location evidence="3">Cytoplasm</location>
    </subcellularLocation>
</comment>
<dbReference type="InterPro" id="IPR013805">
    <property type="entry name" value="GrpE_CC"/>
</dbReference>
<comment type="function">
    <text evidence="3 4">Participates actively in the response to hyperosmotic and heat shock by preventing the aggregation of stress-denatured proteins, in association with DnaK and GrpE. It is the nucleotide exchange factor for DnaK and may function as a thermosensor. Unfolded proteins bind initially to DnaJ; upon interaction with the DnaJ-bound protein, DnaK hydrolyzes its bound ATP, resulting in the formation of a stable complex. GrpE releases ADP from DnaK; ATP binding to DnaK triggers the release of the substrate protein, thus completing the reaction cycle. Several rounds of ATP-dependent interactions between DnaJ, DnaK and GrpE are required for fully efficient folding.</text>
</comment>
<dbReference type="SUPFAM" id="SSF58014">
    <property type="entry name" value="Coiled-coil domain of nucleotide exchange factor GrpE"/>
    <property type="match status" value="1"/>
</dbReference>
<proteinExistence type="inferred from homology"/>
<dbReference type="CDD" id="cd00446">
    <property type="entry name" value="GrpE"/>
    <property type="match status" value="1"/>
</dbReference>
<evidence type="ECO:0000256" key="6">
    <source>
        <dbReference type="SAM" id="MobiDB-lite"/>
    </source>
</evidence>
<feature type="region of interest" description="Disordered" evidence="6">
    <location>
        <begin position="186"/>
        <end position="208"/>
    </location>
</feature>
<feature type="region of interest" description="Disordered" evidence="6">
    <location>
        <begin position="1"/>
        <end position="61"/>
    </location>
</feature>
<evidence type="ECO:0000256" key="3">
    <source>
        <dbReference type="HAMAP-Rule" id="MF_01151"/>
    </source>
</evidence>
<protein>
    <recommendedName>
        <fullName evidence="3 4">Protein GrpE</fullName>
    </recommendedName>
    <alternativeName>
        <fullName evidence="3">HSP-70 cofactor</fullName>
    </alternativeName>
</protein>
<dbReference type="PROSITE" id="PS01071">
    <property type="entry name" value="GRPE"/>
    <property type="match status" value="1"/>
</dbReference>
<comment type="subunit">
    <text evidence="3">Homodimer.</text>
</comment>
<keyword evidence="8" id="KW-1185">Reference proteome</keyword>
<keyword evidence="3 4" id="KW-0346">Stress response</keyword>
<dbReference type="EMBL" id="CP068985">
    <property type="protein sequence ID" value="QYC38008.1"/>
    <property type="molecule type" value="Genomic_DNA"/>
</dbReference>
<evidence type="ECO:0000256" key="2">
    <source>
        <dbReference type="ARBA" id="ARBA00023186"/>
    </source>
</evidence>
<dbReference type="RefSeq" id="WP_020542611.1">
    <property type="nucleotide sequence ID" value="NZ_CP068985.1"/>
</dbReference>
<dbReference type="InterPro" id="IPR000740">
    <property type="entry name" value="GrpE"/>
</dbReference>
<gene>
    <name evidence="3" type="primary">grpE</name>
    <name evidence="7" type="ORF">Nocox_01875</name>
</gene>
<reference evidence="7 8" key="1">
    <citation type="journal article" date="2021" name="ACS Chem. Biol.">
        <title>Genomic-Led Discovery of a Novel Glycopeptide Antibiotic by Nonomuraea coxensis DSM 45129.</title>
        <authorList>
            <person name="Yushchuk O."/>
            <person name="Vior N.M."/>
            <person name="Andreo-Vidal A."/>
            <person name="Berini F."/>
            <person name="Ruckert C."/>
            <person name="Busche T."/>
            <person name="Binda E."/>
            <person name="Kalinowski J."/>
            <person name="Truman A.W."/>
            <person name="Marinelli F."/>
        </authorList>
    </citation>
    <scope>NUCLEOTIDE SEQUENCE [LARGE SCALE GENOMIC DNA]</scope>
    <source>
        <strain evidence="7 8">DSM 45129</strain>
    </source>
</reference>
<evidence type="ECO:0000256" key="1">
    <source>
        <dbReference type="ARBA" id="ARBA00009054"/>
    </source>
</evidence>
<accession>A0ABX8TUN0</accession>
<dbReference type="PRINTS" id="PR00773">
    <property type="entry name" value="GRPEPROTEIN"/>
</dbReference>
<dbReference type="Proteomes" id="UP000824681">
    <property type="component" value="Chromosome"/>
</dbReference>
<dbReference type="PANTHER" id="PTHR21237">
    <property type="entry name" value="GRPE PROTEIN"/>
    <property type="match status" value="1"/>
</dbReference>
<name>A0ABX8TUN0_9ACTN</name>
<feature type="compositionally biased region" description="Basic and acidic residues" evidence="6">
    <location>
        <begin position="1"/>
        <end position="30"/>
    </location>
</feature>
<keyword evidence="2 3" id="KW-0143">Chaperone</keyword>
<evidence type="ECO:0000256" key="4">
    <source>
        <dbReference type="RuleBase" id="RU000639"/>
    </source>
</evidence>
<dbReference type="InterPro" id="IPR009012">
    <property type="entry name" value="GrpE_head"/>
</dbReference>
<dbReference type="Gene3D" id="3.90.20.20">
    <property type="match status" value="1"/>
</dbReference>
<organism evidence="7 8">
    <name type="scientific">Nonomuraea coxensis DSM 45129</name>
    <dbReference type="NCBI Taxonomy" id="1122611"/>
    <lineage>
        <taxon>Bacteria</taxon>
        <taxon>Bacillati</taxon>
        <taxon>Actinomycetota</taxon>
        <taxon>Actinomycetes</taxon>
        <taxon>Streptosporangiales</taxon>
        <taxon>Streptosporangiaceae</taxon>
        <taxon>Nonomuraea</taxon>
    </lineage>
</organism>
<comment type="similarity">
    <text evidence="1 3 5">Belongs to the GrpE family.</text>
</comment>
<evidence type="ECO:0000256" key="5">
    <source>
        <dbReference type="RuleBase" id="RU004478"/>
    </source>
</evidence>
<sequence length="208" mass="22401">MPPRDNGHEEPVIRDNRKIDPETGLPREPDAAQETAEQPAEAPSAGPAAGDGELASQLAERTADLQRLQAEYVNYRKRVERDRAAVREQAVAGALTELLPVLDDIGRAREHGELTGGFAKVAESLEATLTKLGLTAYGQKGDPFDPTVHEALMHSYSEDVSEPTAVEVFQPGYRMGERVLRPARVAVAEPAEPQEPAAGGLGETEDES</sequence>
<evidence type="ECO:0000313" key="7">
    <source>
        <dbReference type="EMBL" id="QYC38008.1"/>
    </source>
</evidence>
<feature type="compositionally biased region" description="Low complexity" evidence="6">
    <location>
        <begin position="186"/>
        <end position="198"/>
    </location>
</feature>
<feature type="compositionally biased region" description="Low complexity" evidence="6">
    <location>
        <begin position="32"/>
        <end position="53"/>
    </location>
</feature>
<dbReference type="Pfam" id="PF01025">
    <property type="entry name" value="GrpE"/>
    <property type="match status" value="1"/>
</dbReference>
<dbReference type="HAMAP" id="MF_01151">
    <property type="entry name" value="GrpE"/>
    <property type="match status" value="1"/>
</dbReference>
<dbReference type="SUPFAM" id="SSF51064">
    <property type="entry name" value="Head domain of nucleotide exchange factor GrpE"/>
    <property type="match status" value="1"/>
</dbReference>
<dbReference type="PANTHER" id="PTHR21237:SF23">
    <property type="entry name" value="GRPE PROTEIN HOMOLOG, MITOCHONDRIAL"/>
    <property type="match status" value="1"/>
</dbReference>
<evidence type="ECO:0000313" key="8">
    <source>
        <dbReference type="Proteomes" id="UP000824681"/>
    </source>
</evidence>
<dbReference type="Gene3D" id="2.30.22.10">
    <property type="entry name" value="Head domain of nucleotide exchange factor GrpE"/>
    <property type="match status" value="1"/>
</dbReference>